<organism evidence="2 3">
    <name type="scientific">Jimgerdemannia flammicorona</name>
    <dbReference type="NCBI Taxonomy" id="994334"/>
    <lineage>
        <taxon>Eukaryota</taxon>
        <taxon>Fungi</taxon>
        <taxon>Fungi incertae sedis</taxon>
        <taxon>Mucoromycota</taxon>
        <taxon>Mucoromycotina</taxon>
        <taxon>Endogonomycetes</taxon>
        <taxon>Endogonales</taxon>
        <taxon>Endogonaceae</taxon>
        <taxon>Jimgerdemannia</taxon>
    </lineage>
</organism>
<keyword evidence="1" id="KW-0472">Membrane</keyword>
<keyword evidence="1" id="KW-1133">Transmembrane helix</keyword>
<gene>
    <name evidence="2" type="ORF">BC936DRAFT_139090</name>
</gene>
<feature type="transmembrane region" description="Helical" evidence="1">
    <location>
        <begin position="41"/>
        <end position="61"/>
    </location>
</feature>
<name>A0A433DI20_9FUNG</name>
<evidence type="ECO:0000313" key="2">
    <source>
        <dbReference type="EMBL" id="RUP50425.1"/>
    </source>
</evidence>
<feature type="transmembrane region" description="Helical" evidence="1">
    <location>
        <begin position="68"/>
        <end position="88"/>
    </location>
</feature>
<feature type="transmembrane region" description="Helical" evidence="1">
    <location>
        <begin position="12"/>
        <end position="35"/>
    </location>
</feature>
<reference evidence="2 3" key="1">
    <citation type="journal article" date="2018" name="New Phytol.">
        <title>Phylogenomics of Endogonaceae and evolution of mycorrhizas within Mucoromycota.</title>
        <authorList>
            <person name="Chang Y."/>
            <person name="Desiro A."/>
            <person name="Na H."/>
            <person name="Sandor L."/>
            <person name="Lipzen A."/>
            <person name="Clum A."/>
            <person name="Barry K."/>
            <person name="Grigoriev I.V."/>
            <person name="Martin F.M."/>
            <person name="Stajich J.E."/>
            <person name="Smith M.E."/>
            <person name="Bonito G."/>
            <person name="Spatafora J.W."/>
        </authorList>
    </citation>
    <scope>NUCLEOTIDE SEQUENCE [LARGE SCALE GENOMIC DNA]</scope>
    <source>
        <strain evidence="2 3">GMNB39</strain>
    </source>
</reference>
<comment type="caution">
    <text evidence="2">The sequence shown here is derived from an EMBL/GenBank/DDBJ whole genome shotgun (WGS) entry which is preliminary data.</text>
</comment>
<dbReference type="OrthoDB" id="2244769at2759"/>
<evidence type="ECO:0000313" key="3">
    <source>
        <dbReference type="Proteomes" id="UP000268093"/>
    </source>
</evidence>
<dbReference type="Proteomes" id="UP000268093">
    <property type="component" value="Unassembled WGS sequence"/>
</dbReference>
<evidence type="ECO:0000256" key="1">
    <source>
        <dbReference type="SAM" id="Phobius"/>
    </source>
</evidence>
<keyword evidence="3" id="KW-1185">Reference proteome</keyword>
<dbReference type="EMBL" id="RBNI01001428">
    <property type="protein sequence ID" value="RUP50425.1"/>
    <property type="molecule type" value="Genomic_DNA"/>
</dbReference>
<dbReference type="AlphaFoldDB" id="A0A433DI20"/>
<sequence>MLLLYTSQDRELPHRAAVCALSMHLTAINPILGWVYIAENALLGVVGLFGILSALVASFALMKWYARAFWVTTAVTLLWETASFVLAYTRSQETIDSCRSQLLNLANTTVIGNVAPVSKNDTEAQTYGEATCEASVKAGMIAIGVILLVGQILQMYFGLVISSYVSQLREQHRGHRLRDTDWDRDESVVDLAERNQPPTHMAANPLHK</sequence>
<proteinExistence type="predicted"/>
<protein>
    <submittedName>
        <fullName evidence="2">Uncharacterized protein</fullName>
    </submittedName>
</protein>
<keyword evidence="1" id="KW-0812">Transmembrane</keyword>
<accession>A0A433DI20</accession>
<feature type="transmembrane region" description="Helical" evidence="1">
    <location>
        <begin position="141"/>
        <end position="166"/>
    </location>
</feature>